<sequence>MKHSRLTAAVLALSMAIPAFASTSAFAQDTAGSGDVNNDTVFNISDIVMMQRWLGGKVELKAPENADVNGDGTIDVFDMCQMRRMLIGENETEIMPVSRNLCSGIAKSKIEGMEADDKFAKGQRQFAVNLFKAAVDSAYCSEGDEEAEDKSDAETDEKEDVKKDDKNVFISPYSVMQSLAMTANGAKNETLGQMEEVLGGVPIEELNKYMYLFRNKVGASDQSVIDTANSVWVKDDPMLVRPVPEFIQKNLDYYDAEYYLSAFDDNTLKDINKWVDTNTRHYIPKIVDEIKPDDIFVIIDAVVLDAEWQSTYMRYQVGDWIFEGVNGEKQGCEFMSAPAEYIGDDDTDGFIKRYKDKNIAYAALLPHEDIDIHDYIKDLTPEKLDALLAQETNETTATFMPKYCLEYANDLTDELKAMGMDIAFDESADFTGLSSADVPTYLRYVKHKTTLDVNEKGTRATAATASGGLAGGGVLKREVLLTRPYVYCIYDIETHIPLFMGTLMNIPEKSSFVPDAELLEKYNEYVNAETENDS</sequence>
<dbReference type="EMBL" id="FRCT01000008">
    <property type="protein sequence ID" value="SHM64119.1"/>
    <property type="molecule type" value="Genomic_DNA"/>
</dbReference>
<dbReference type="GO" id="GO:0004867">
    <property type="term" value="F:serine-type endopeptidase inhibitor activity"/>
    <property type="evidence" value="ECO:0007669"/>
    <property type="project" value="InterPro"/>
</dbReference>
<dbReference type="InterPro" id="IPR036439">
    <property type="entry name" value="Dockerin_dom_sf"/>
</dbReference>
<dbReference type="SMART" id="SM00093">
    <property type="entry name" value="SERPIN"/>
    <property type="match status" value="1"/>
</dbReference>
<accession>A0A1M7KFN0</accession>
<protein>
    <submittedName>
        <fullName evidence="4">Serpin (Serine protease inhibitor)</fullName>
    </submittedName>
</protein>
<dbReference type="InterPro" id="IPR002105">
    <property type="entry name" value="Dockerin_1_rpt"/>
</dbReference>
<dbReference type="PANTHER" id="PTHR11461:SF211">
    <property type="entry name" value="GH10112P-RELATED"/>
    <property type="match status" value="1"/>
</dbReference>
<dbReference type="InterPro" id="IPR018247">
    <property type="entry name" value="EF_Hand_1_Ca_BS"/>
</dbReference>
<dbReference type="InterPro" id="IPR000215">
    <property type="entry name" value="Serpin_fam"/>
</dbReference>
<evidence type="ECO:0000259" key="3">
    <source>
        <dbReference type="PROSITE" id="PS51766"/>
    </source>
</evidence>
<evidence type="ECO:0000256" key="1">
    <source>
        <dbReference type="RuleBase" id="RU000411"/>
    </source>
</evidence>
<dbReference type="RefSeq" id="WP_072951158.1">
    <property type="nucleotide sequence ID" value="NZ_FRCT01000008.1"/>
</dbReference>
<dbReference type="InterPro" id="IPR036186">
    <property type="entry name" value="Serpin_sf"/>
</dbReference>
<evidence type="ECO:0000313" key="4">
    <source>
        <dbReference type="EMBL" id="SHM64119.1"/>
    </source>
</evidence>
<dbReference type="InterPro" id="IPR042178">
    <property type="entry name" value="Serpin_sf_1"/>
</dbReference>
<dbReference type="PANTHER" id="PTHR11461">
    <property type="entry name" value="SERINE PROTEASE INHIBITOR, SERPIN"/>
    <property type="match status" value="1"/>
</dbReference>
<dbReference type="GO" id="GO:0005615">
    <property type="term" value="C:extracellular space"/>
    <property type="evidence" value="ECO:0007669"/>
    <property type="project" value="InterPro"/>
</dbReference>
<comment type="similarity">
    <text evidence="1">Belongs to the serpin family.</text>
</comment>
<dbReference type="Gene3D" id="3.30.497.10">
    <property type="entry name" value="Antithrombin, subunit I, domain 2"/>
    <property type="match status" value="1"/>
</dbReference>
<dbReference type="OrthoDB" id="9764871at2"/>
<evidence type="ECO:0000313" key="5">
    <source>
        <dbReference type="Proteomes" id="UP000184394"/>
    </source>
</evidence>
<dbReference type="CDD" id="cd19589">
    <property type="entry name" value="serpin_tengpin-like"/>
    <property type="match status" value="1"/>
</dbReference>
<gene>
    <name evidence="4" type="ORF">SAMN04487860_108112</name>
</gene>
<dbReference type="GO" id="GO:0000272">
    <property type="term" value="P:polysaccharide catabolic process"/>
    <property type="evidence" value="ECO:0007669"/>
    <property type="project" value="InterPro"/>
</dbReference>
<dbReference type="CDD" id="cd14256">
    <property type="entry name" value="Dockerin_I"/>
    <property type="match status" value="1"/>
</dbReference>
<dbReference type="Proteomes" id="UP000184394">
    <property type="component" value="Unassembled WGS sequence"/>
</dbReference>
<dbReference type="SUPFAM" id="SSF56574">
    <property type="entry name" value="Serpins"/>
    <property type="match status" value="1"/>
</dbReference>
<dbReference type="PROSITE" id="PS51766">
    <property type="entry name" value="DOCKERIN"/>
    <property type="match status" value="1"/>
</dbReference>
<feature type="domain" description="Dockerin" evidence="3">
    <location>
        <begin position="29"/>
        <end position="97"/>
    </location>
</feature>
<feature type="signal peptide" evidence="2">
    <location>
        <begin position="1"/>
        <end position="21"/>
    </location>
</feature>
<dbReference type="InterPro" id="IPR042185">
    <property type="entry name" value="Serpin_sf_2"/>
</dbReference>
<dbReference type="InterPro" id="IPR023796">
    <property type="entry name" value="Serpin_dom"/>
</dbReference>
<proteinExistence type="inferred from homology"/>
<dbReference type="PROSITE" id="PS00018">
    <property type="entry name" value="EF_HAND_1"/>
    <property type="match status" value="1"/>
</dbReference>
<name>A0A1M7KFN0_RUMFL</name>
<dbReference type="GO" id="GO:0004553">
    <property type="term" value="F:hydrolase activity, hydrolyzing O-glycosyl compounds"/>
    <property type="evidence" value="ECO:0007669"/>
    <property type="project" value="InterPro"/>
</dbReference>
<dbReference type="SUPFAM" id="SSF63446">
    <property type="entry name" value="Type I dockerin domain"/>
    <property type="match status" value="1"/>
</dbReference>
<feature type="chain" id="PRO_5012274730" evidence="2">
    <location>
        <begin position="22"/>
        <end position="534"/>
    </location>
</feature>
<reference evidence="4 5" key="1">
    <citation type="submission" date="2016-11" db="EMBL/GenBank/DDBJ databases">
        <authorList>
            <person name="Jaros S."/>
            <person name="Januszkiewicz K."/>
            <person name="Wedrychowicz H."/>
        </authorList>
    </citation>
    <scope>NUCLEOTIDE SEQUENCE [LARGE SCALE GENOMIC DNA]</scope>
    <source>
        <strain evidence="4 5">Y1</strain>
    </source>
</reference>
<dbReference type="InterPro" id="IPR016134">
    <property type="entry name" value="Dockerin_dom"/>
</dbReference>
<dbReference type="Gene3D" id="2.30.39.10">
    <property type="entry name" value="Alpha-1-antitrypsin, domain 1"/>
    <property type="match status" value="1"/>
</dbReference>
<keyword evidence="2" id="KW-0732">Signal</keyword>
<dbReference type="AlphaFoldDB" id="A0A1M7KFN0"/>
<organism evidence="4 5">
    <name type="scientific">Ruminococcus flavefaciens</name>
    <dbReference type="NCBI Taxonomy" id="1265"/>
    <lineage>
        <taxon>Bacteria</taxon>
        <taxon>Bacillati</taxon>
        <taxon>Bacillota</taxon>
        <taxon>Clostridia</taxon>
        <taxon>Eubacteriales</taxon>
        <taxon>Oscillospiraceae</taxon>
        <taxon>Ruminococcus</taxon>
    </lineage>
</organism>
<dbReference type="Pfam" id="PF00079">
    <property type="entry name" value="Serpin"/>
    <property type="match status" value="1"/>
</dbReference>
<dbReference type="Pfam" id="PF00404">
    <property type="entry name" value="Dockerin_1"/>
    <property type="match status" value="1"/>
</dbReference>
<evidence type="ECO:0000256" key="2">
    <source>
        <dbReference type="SAM" id="SignalP"/>
    </source>
</evidence>
<dbReference type="Gene3D" id="1.10.1330.10">
    <property type="entry name" value="Dockerin domain"/>
    <property type="match status" value="1"/>
</dbReference>